<evidence type="ECO:0000313" key="1">
    <source>
        <dbReference type="Ensembl" id="ENSACIP00000014923.1"/>
    </source>
</evidence>
<name>A0A3Q0RZ39_AMPCI</name>
<accession>A0A3Q0RZ39</accession>
<dbReference type="GO" id="GO:0070120">
    <property type="term" value="P:ciliary neurotrophic factor-mediated signaling pathway"/>
    <property type="evidence" value="ECO:0007669"/>
    <property type="project" value="InterPro"/>
</dbReference>
<dbReference type="GO" id="GO:0005127">
    <property type="term" value="F:ciliary neurotrophic factor receptor binding"/>
    <property type="evidence" value="ECO:0007669"/>
    <property type="project" value="InterPro"/>
</dbReference>
<dbReference type="STRING" id="61819.ENSACIP00000014923"/>
<dbReference type="PANTHER" id="PTHR15196:SF1">
    <property type="entry name" value="CILIARY NEUROTROPHIC FACTOR"/>
    <property type="match status" value="1"/>
</dbReference>
<reference evidence="1" key="1">
    <citation type="submission" date="2025-08" db="UniProtKB">
        <authorList>
            <consortium name="Ensembl"/>
        </authorList>
    </citation>
    <scope>IDENTIFICATION</scope>
</reference>
<dbReference type="Proteomes" id="UP000261340">
    <property type="component" value="Unplaced"/>
</dbReference>
<keyword evidence="2" id="KW-1185">Reference proteome</keyword>
<reference evidence="1" key="2">
    <citation type="submission" date="2025-09" db="UniProtKB">
        <authorList>
            <consortium name="Ensembl"/>
        </authorList>
    </citation>
    <scope>IDENTIFICATION</scope>
</reference>
<dbReference type="Ensembl" id="ENSACIT00000015326.1">
    <property type="protein sequence ID" value="ENSACIP00000014923.1"/>
    <property type="gene ID" value="ENSACIG00000011601.1"/>
</dbReference>
<dbReference type="GO" id="GO:0043524">
    <property type="term" value="P:negative regulation of neuron apoptotic process"/>
    <property type="evidence" value="ECO:0007669"/>
    <property type="project" value="InterPro"/>
</dbReference>
<dbReference type="PANTHER" id="PTHR15196">
    <property type="entry name" value="CILIARY NEUROTROPHIC FACTOR"/>
    <property type="match status" value="1"/>
</dbReference>
<evidence type="ECO:0000313" key="2">
    <source>
        <dbReference type="Proteomes" id="UP000261340"/>
    </source>
</evidence>
<organism evidence="1 2">
    <name type="scientific">Amphilophus citrinellus</name>
    <name type="common">Midas cichlid</name>
    <name type="synonym">Cichlasoma citrinellum</name>
    <dbReference type="NCBI Taxonomy" id="61819"/>
    <lineage>
        <taxon>Eukaryota</taxon>
        <taxon>Metazoa</taxon>
        <taxon>Chordata</taxon>
        <taxon>Craniata</taxon>
        <taxon>Vertebrata</taxon>
        <taxon>Euteleostomi</taxon>
        <taxon>Actinopterygii</taxon>
        <taxon>Neopterygii</taxon>
        <taxon>Teleostei</taxon>
        <taxon>Neoteleostei</taxon>
        <taxon>Acanthomorphata</taxon>
        <taxon>Ovalentaria</taxon>
        <taxon>Cichlomorphae</taxon>
        <taxon>Cichliformes</taxon>
        <taxon>Cichlidae</taxon>
        <taxon>New World cichlids</taxon>
        <taxon>Cichlasomatinae</taxon>
        <taxon>Heroini</taxon>
        <taxon>Amphilophus</taxon>
    </lineage>
</organism>
<sequence length="193" mass="21843">MAEQEEQPITALDAPEAGQSLTGQAVALARLLLEECTTLLQLYKEREKFLSNYTPDGKRIVSLSPDLEEPSTEEQVQLLHSALRQCLGLLHCVILKEEEEWGKMEGEYESMRTNVQARLEHLLYSTKGLVETDGANLEVTPDNQCNEEIDGSGGVFGFKLWTYRVLLELIHWADHAAKTLHVLHTEREQPEEV</sequence>
<dbReference type="OMA" id="KLWTYRV"/>
<dbReference type="InterPro" id="IPR009079">
    <property type="entry name" value="4_helix_cytokine-like_core"/>
</dbReference>
<dbReference type="Gene3D" id="1.20.1250.10">
    <property type="match status" value="1"/>
</dbReference>
<dbReference type="SUPFAM" id="SSF47266">
    <property type="entry name" value="4-helical cytokines"/>
    <property type="match status" value="1"/>
</dbReference>
<dbReference type="GeneTree" id="ENSGT00540000073610"/>
<dbReference type="AlphaFoldDB" id="A0A3Q0RZ39"/>
<protein>
    <submittedName>
        <fullName evidence="1">Uncharacterized protein</fullName>
    </submittedName>
</protein>
<dbReference type="InterPro" id="IPR000151">
    <property type="entry name" value="Ciliary_neurotrophic_fac_CNTF"/>
</dbReference>
<proteinExistence type="predicted"/>
<dbReference type="Pfam" id="PF01110">
    <property type="entry name" value="CNTF"/>
    <property type="match status" value="1"/>
</dbReference>